<dbReference type="EnsemblPlants" id="OGLUM08G07190.1">
    <property type="protein sequence ID" value="OGLUM08G07190.1"/>
    <property type="gene ID" value="OGLUM08G07190"/>
</dbReference>
<dbReference type="Proteomes" id="UP000026961">
    <property type="component" value="Chromosome 8"/>
</dbReference>
<reference evidence="2" key="1">
    <citation type="submission" date="2015-04" db="UniProtKB">
        <authorList>
            <consortium name="EnsemblPlants"/>
        </authorList>
    </citation>
    <scope>IDENTIFICATION</scope>
</reference>
<organism evidence="2">
    <name type="scientific">Oryza glumipatula</name>
    <dbReference type="NCBI Taxonomy" id="40148"/>
    <lineage>
        <taxon>Eukaryota</taxon>
        <taxon>Viridiplantae</taxon>
        <taxon>Streptophyta</taxon>
        <taxon>Embryophyta</taxon>
        <taxon>Tracheophyta</taxon>
        <taxon>Spermatophyta</taxon>
        <taxon>Magnoliopsida</taxon>
        <taxon>Liliopsida</taxon>
        <taxon>Poales</taxon>
        <taxon>Poaceae</taxon>
        <taxon>BOP clade</taxon>
        <taxon>Oryzoideae</taxon>
        <taxon>Oryzeae</taxon>
        <taxon>Oryzinae</taxon>
        <taxon>Oryza</taxon>
    </lineage>
</organism>
<evidence type="ECO:0000256" key="1">
    <source>
        <dbReference type="SAM" id="MobiDB-lite"/>
    </source>
</evidence>
<sequence>MGGRVDEIDDIEGGGGDDPRGGSTGVGRLHGDRATANVEEAEQWRWVVDGVDPVEEGVLGDDAAKADAGGVSGGEELYSAASACVNITRNLSLPIKTNPEHDISSCEQGLLSEPHGKIPFLFS</sequence>
<dbReference type="AlphaFoldDB" id="A0A0E0ASF6"/>
<accession>A0A0E0ASF6</accession>
<dbReference type="Gramene" id="OGLUM08G07190.1">
    <property type="protein sequence ID" value="OGLUM08G07190.1"/>
    <property type="gene ID" value="OGLUM08G07190"/>
</dbReference>
<reference evidence="2" key="2">
    <citation type="submission" date="2018-05" db="EMBL/GenBank/DDBJ databases">
        <title>OgluRS3 (Oryza glumaepatula Reference Sequence Version 3).</title>
        <authorList>
            <person name="Zhang J."/>
            <person name="Kudrna D."/>
            <person name="Lee S."/>
            <person name="Talag J."/>
            <person name="Welchert J."/>
            <person name="Wing R.A."/>
        </authorList>
    </citation>
    <scope>NUCLEOTIDE SEQUENCE [LARGE SCALE GENOMIC DNA]</scope>
</reference>
<evidence type="ECO:0008006" key="4">
    <source>
        <dbReference type="Google" id="ProtNLM"/>
    </source>
</evidence>
<proteinExistence type="predicted"/>
<dbReference type="HOGENOM" id="CLU_2018812_0_0_1"/>
<name>A0A0E0ASF6_9ORYZ</name>
<keyword evidence="3" id="KW-1185">Reference proteome</keyword>
<evidence type="ECO:0000313" key="3">
    <source>
        <dbReference type="Proteomes" id="UP000026961"/>
    </source>
</evidence>
<protein>
    <recommendedName>
        <fullName evidence="4">DUF834 domain-containing protein</fullName>
    </recommendedName>
</protein>
<evidence type="ECO:0000313" key="2">
    <source>
        <dbReference type="EnsemblPlants" id="OGLUM08G07190.1"/>
    </source>
</evidence>
<feature type="region of interest" description="Disordered" evidence="1">
    <location>
        <begin position="1"/>
        <end position="40"/>
    </location>
</feature>